<name>A0ABW3MY91_9MICO</name>
<sequence>MPRRARIELDRAGVRAAALTSQGVRDELRARAERMAAAASAASGDEVVVNEGGVNRARFYVTRLGTGARGEANDRALGTAIDSGRS</sequence>
<proteinExistence type="predicted"/>
<keyword evidence="2" id="KW-1185">Reference proteome</keyword>
<dbReference type="RefSeq" id="WP_386052922.1">
    <property type="nucleotide sequence ID" value="NZ_JBHTKH010000007.1"/>
</dbReference>
<protein>
    <submittedName>
        <fullName evidence="1">Uncharacterized protein</fullName>
    </submittedName>
</protein>
<evidence type="ECO:0000313" key="2">
    <source>
        <dbReference type="Proteomes" id="UP001597046"/>
    </source>
</evidence>
<evidence type="ECO:0000313" key="1">
    <source>
        <dbReference type="EMBL" id="MFD1055018.1"/>
    </source>
</evidence>
<organism evidence="1 2">
    <name type="scientific">Terrabacter terrigena</name>
    <dbReference type="NCBI Taxonomy" id="574718"/>
    <lineage>
        <taxon>Bacteria</taxon>
        <taxon>Bacillati</taxon>
        <taxon>Actinomycetota</taxon>
        <taxon>Actinomycetes</taxon>
        <taxon>Micrococcales</taxon>
        <taxon>Intrasporangiaceae</taxon>
        <taxon>Terrabacter</taxon>
    </lineage>
</organism>
<dbReference type="EMBL" id="JBHTKH010000007">
    <property type="protein sequence ID" value="MFD1055018.1"/>
    <property type="molecule type" value="Genomic_DNA"/>
</dbReference>
<reference evidence="2" key="1">
    <citation type="journal article" date="2019" name="Int. J. Syst. Evol. Microbiol.">
        <title>The Global Catalogue of Microorganisms (GCM) 10K type strain sequencing project: providing services to taxonomists for standard genome sequencing and annotation.</title>
        <authorList>
            <consortium name="The Broad Institute Genomics Platform"/>
            <consortium name="The Broad Institute Genome Sequencing Center for Infectious Disease"/>
            <person name="Wu L."/>
            <person name="Ma J."/>
        </authorList>
    </citation>
    <scope>NUCLEOTIDE SEQUENCE [LARGE SCALE GENOMIC DNA]</scope>
    <source>
        <strain evidence="2">CCUG 57508</strain>
    </source>
</reference>
<accession>A0ABW3MY91</accession>
<gene>
    <name evidence="1" type="ORF">ACFQ2V_11935</name>
</gene>
<comment type="caution">
    <text evidence="1">The sequence shown here is derived from an EMBL/GenBank/DDBJ whole genome shotgun (WGS) entry which is preliminary data.</text>
</comment>
<dbReference type="Proteomes" id="UP001597046">
    <property type="component" value="Unassembled WGS sequence"/>
</dbReference>